<dbReference type="EMBL" id="JACVVK020000036">
    <property type="protein sequence ID" value="KAK7500636.1"/>
    <property type="molecule type" value="Genomic_DNA"/>
</dbReference>
<evidence type="ECO:0008006" key="4">
    <source>
        <dbReference type="Google" id="ProtNLM"/>
    </source>
</evidence>
<gene>
    <name evidence="2" type="ORF">BaRGS_00008211</name>
</gene>
<evidence type="ECO:0000313" key="2">
    <source>
        <dbReference type="EMBL" id="KAK7500636.1"/>
    </source>
</evidence>
<reference evidence="2 3" key="1">
    <citation type="journal article" date="2023" name="Sci. Data">
        <title>Genome assembly of the Korean intertidal mud-creeper Batillaria attramentaria.</title>
        <authorList>
            <person name="Patra A.K."/>
            <person name="Ho P.T."/>
            <person name="Jun S."/>
            <person name="Lee S.J."/>
            <person name="Kim Y."/>
            <person name="Won Y.J."/>
        </authorList>
    </citation>
    <scope>NUCLEOTIDE SEQUENCE [LARGE SCALE GENOMIC DNA]</scope>
    <source>
        <strain evidence="2">Wonlab-2016</strain>
    </source>
</reference>
<sequence length="259" mass="29222">MILVDPKVMENIKIGASHPYPIPDPLADKLSSLDHDIRTILETKHVPLDDKVLQYQQALQRYLYLAEQFRQRPLGKVELASPTLPPPLLAADDLPPPPPSLLTDQPFAPAAFSPSTGPLSTLEKRVVDSVPGKLRNKARLLLAHIRDVPNLSWTESGELVYDQKVLRGSHITDLVNDVLRKRKTVPDPVGWEVFATALKDSNAPRELIGHDDRWRWMQQQQQREKAKTPVAHSTKRRRIDTPSTPKSSKSSSSRAWISW</sequence>
<feature type="region of interest" description="Disordered" evidence="1">
    <location>
        <begin position="217"/>
        <end position="259"/>
    </location>
</feature>
<keyword evidence="3" id="KW-1185">Reference proteome</keyword>
<accession>A0ABD0LM56</accession>
<protein>
    <recommendedName>
        <fullName evidence="4">ASX DEUBAD domain-containing protein</fullName>
    </recommendedName>
</protein>
<feature type="compositionally biased region" description="Low complexity" evidence="1">
    <location>
        <begin position="241"/>
        <end position="253"/>
    </location>
</feature>
<comment type="caution">
    <text evidence="2">The sequence shown here is derived from an EMBL/GenBank/DDBJ whole genome shotgun (WGS) entry which is preliminary data.</text>
</comment>
<dbReference type="AlphaFoldDB" id="A0ABD0LM56"/>
<proteinExistence type="predicted"/>
<name>A0ABD0LM56_9CAEN</name>
<evidence type="ECO:0000256" key="1">
    <source>
        <dbReference type="SAM" id="MobiDB-lite"/>
    </source>
</evidence>
<evidence type="ECO:0000313" key="3">
    <source>
        <dbReference type="Proteomes" id="UP001519460"/>
    </source>
</evidence>
<organism evidence="2 3">
    <name type="scientific">Batillaria attramentaria</name>
    <dbReference type="NCBI Taxonomy" id="370345"/>
    <lineage>
        <taxon>Eukaryota</taxon>
        <taxon>Metazoa</taxon>
        <taxon>Spiralia</taxon>
        <taxon>Lophotrochozoa</taxon>
        <taxon>Mollusca</taxon>
        <taxon>Gastropoda</taxon>
        <taxon>Caenogastropoda</taxon>
        <taxon>Sorbeoconcha</taxon>
        <taxon>Cerithioidea</taxon>
        <taxon>Batillariidae</taxon>
        <taxon>Batillaria</taxon>
    </lineage>
</organism>
<dbReference type="Proteomes" id="UP001519460">
    <property type="component" value="Unassembled WGS sequence"/>
</dbReference>